<gene>
    <name evidence="1" type="ORF">DPMN_110288</name>
</gene>
<evidence type="ECO:0000313" key="2">
    <source>
        <dbReference type="Proteomes" id="UP000828390"/>
    </source>
</evidence>
<proteinExistence type="predicted"/>
<accession>A0A9D4QNR3</accession>
<reference evidence="1" key="1">
    <citation type="journal article" date="2019" name="bioRxiv">
        <title>The Genome of the Zebra Mussel, Dreissena polymorpha: A Resource for Invasive Species Research.</title>
        <authorList>
            <person name="McCartney M.A."/>
            <person name="Auch B."/>
            <person name="Kono T."/>
            <person name="Mallez S."/>
            <person name="Zhang Y."/>
            <person name="Obille A."/>
            <person name="Becker A."/>
            <person name="Abrahante J.E."/>
            <person name="Garbe J."/>
            <person name="Badalamenti J.P."/>
            <person name="Herman A."/>
            <person name="Mangelson H."/>
            <person name="Liachko I."/>
            <person name="Sullivan S."/>
            <person name="Sone E.D."/>
            <person name="Koren S."/>
            <person name="Silverstein K.A.T."/>
            <person name="Beckman K.B."/>
            <person name="Gohl D.M."/>
        </authorList>
    </citation>
    <scope>NUCLEOTIDE SEQUENCE</scope>
    <source>
        <strain evidence="1">Duluth1</strain>
        <tissue evidence="1">Whole animal</tissue>
    </source>
</reference>
<evidence type="ECO:0000313" key="1">
    <source>
        <dbReference type="EMBL" id="KAH3836912.1"/>
    </source>
</evidence>
<protein>
    <submittedName>
        <fullName evidence="1">Uncharacterized protein</fullName>
    </submittedName>
</protein>
<dbReference type="Proteomes" id="UP000828390">
    <property type="component" value="Unassembled WGS sequence"/>
</dbReference>
<organism evidence="1 2">
    <name type="scientific">Dreissena polymorpha</name>
    <name type="common">Zebra mussel</name>
    <name type="synonym">Mytilus polymorpha</name>
    <dbReference type="NCBI Taxonomy" id="45954"/>
    <lineage>
        <taxon>Eukaryota</taxon>
        <taxon>Metazoa</taxon>
        <taxon>Spiralia</taxon>
        <taxon>Lophotrochozoa</taxon>
        <taxon>Mollusca</taxon>
        <taxon>Bivalvia</taxon>
        <taxon>Autobranchia</taxon>
        <taxon>Heteroconchia</taxon>
        <taxon>Euheterodonta</taxon>
        <taxon>Imparidentia</taxon>
        <taxon>Neoheterodontei</taxon>
        <taxon>Myida</taxon>
        <taxon>Dreissenoidea</taxon>
        <taxon>Dreissenidae</taxon>
        <taxon>Dreissena</taxon>
    </lineage>
</organism>
<comment type="caution">
    <text evidence="1">The sequence shown here is derived from an EMBL/GenBank/DDBJ whole genome shotgun (WGS) entry which is preliminary data.</text>
</comment>
<dbReference type="AlphaFoldDB" id="A0A9D4QNR3"/>
<keyword evidence="2" id="KW-1185">Reference proteome</keyword>
<dbReference type="EMBL" id="JAIWYP010000004">
    <property type="protein sequence ID" value="KAH3836912.1"/>
    <property type="molecule type" value="Genomic_DNA"/>
</dbReference>
<sequence>MIALYVTLLLRYPFIHLGGEEQMWDKFLAQGNSSGQGGIRTRDLSIPKPASYHKTTASTKITCSYV</sequence>
<name>A0A9D4QNR3_DREPO</name>
<reference evidence="1" key="2">
    <citation type="submission" date="2020-11" db="EMBL/GenBank/DDBJ databases">
        <authorList>
            <person name="McCartney M.A."/>
            <person name="Auch B."/>
            <person name="Kono T."/>
            <person name="Mallez S."/>
            <person name="Becker A."/>
            <person name="Gohl D.M."/>
            <person name="Silverstein K.A.T."/>
            <person name="Koren S."/>
            <person name="Bechman K.B."/>
            <person name="Herman A."/>
            <person name="Abrahante J.E."/>
            <person name="Garbe J."/>
        </authorList>
    </citation>
    <scope>NUCLEOTIDE SEQUENCE</scope>
    <source>
        <strain evidence="1">Duluth1</strain>
        <tissue evidence="1">Whole animal</tissue>
    </source>
</reference>